<accession>A0A0N9XCQ7</accession>
<dbReference type="EMBL" id="CP011269">
    <property type="protein sequence ID" value="ALI26450.1"/>
    <property type="molecule type" value="Genomic_DNA"/>
</dbReference>
<sequence length="204" mass="21310">MRKSTTAALAVAGLAVATSTAGCGLINDLTGGHKSGAEAIVRQLLSMPGISTVDLDYTHNITVGELIYFKAEVASSATPEQAGAAAKTFMERGLVEDLDRANSAELTLTYPLGGSRPNYSLRNDSSAFLRVEPGWDLTLVADTVATWLSAAHSPIVESVLTAATSGDTNSFDTTVTVRPEATSAQVQALKEQVPGLRDAAWKQA</sequence>
<evidence type="ECO:0000313" key="3">
    <source>
        <dbReference type="Proteomes" id="UP000057134"/>
    </source>
</evidence>
<protein>
    <recommendedName>
        <fullName evidence="4">Lipoprotein</fullName>
    </recommendedName>
</protein>
<dbReference type="KEGG" id="mft:XA26_26070"/>
<evidence type="ECO:0008006" key="4">
    <source>
        <dbReference type="Google" id="ProtNLM"/>
    </source>
</evidence>
<proteinExistence type="predicted"/>
<reference evidence="2 3" key="1">
    <citation type="journal article" date="2015" name="MBio">
        <title>Enzymatic Degradation of Phenazines Can Generate Energy and Protect Sensitive Organisms from Toxicity.</title>
        <authorList>
            <person name="Costa K.C."/>
            <person name="Bergkessel M."/>
            <person name="Saunders S."/>
            <person name="Korlach J."/>
            <person name="Newman D.K."/>
        </authorList>
    </citation>
    <scope>NUCLEOTIDE SEQUENCE [LARGE SCALE GENOMIC DNA]</scope>
    <source>
        <strain evidence="2 3">CT6</strain>
    </source>
</reference>
<organism evidence="2 3">
    <name type="scientific">Mycolicibacterium fortuitum</name>
    <name type="common">Mycobacterium fortuitum</name>
    <dbReference type="NCBI Taxonomy" id="1766"/>
    <lineage>
        <taxon>Bacteria</taxon>
        <taxon>Bacillati</taxon>
        <taxon>Actinomycetota</taxon>
        <taxon>Actinomycetes</taxon>
        <taxon>Mycobacteriales</taxon>
        <taxon>Mycobacteriaceae</taxon>
        <taxon>Mycolicibacterium</taxon>
    </lineage>
</organism>
<feature type="chain" id="PRO_5039024594" description="Lipoprotein" evidence="1">
    <location>
        <begin position="22"/>
        <end position="204"/>
    </location>
</feature>
<evidence type="ECO:0000313" key="2">
    <source>
        <dbReference type="EMBL" id="ALI26450.1"/>
    </source>
</evidence>
<dbReference type="PATRIC" id="fig|1766.6.peg.2591"/>
<dbReference type="STRING" id="1766.XA26_26070"/>
<dbReference type="RefSeq" id="WP_054602068.1">
    <property type="nucleotide sequence ID" value="NZ_CP011269.1"/>
</dbReference>
<gene>
    <name evidence="2" type="ORF">XA26_26070</name>
</gene>
<evidence type="ECO:0000256" key="1">
    <source>
        <dbReference type="SAM" id="SignalP"/>
    </source>
</evidence>
<keyword evidence="3" id="KW-1185">Reference proteome</keyword>
<feature type="signal peptide" evidence="1">
    <location>
        <begin position="1"/>
        <end position="21"/>
    </location>
</feature>
<dbReference type="Proteomes" id="UP000057134">
    <property type="component" value="Chromosome"/>
</dbReference>
<dbReference type="AlphaFoldDB" id="A0A0N9XCQ7"/>
<keyword evidence="1" id="KW-0732">Signal</keyword>
<dbReference type="PROSITE" id="PS51257">
    <property type="entry name" value="PROKAR_LIPOPROTEIN"/>
    <property type="match status" value="1"/>
</dbReference>
<name>A0A0N9XCQ7_MYCFO</name>